<dbReference type="Gene3D" id="3.20.20.150">
    <property type="entry name" value="Divalent-metal-dependent TIM barrel enzymes"/>
    <property type="match status" value="1"/>
</dbReference>
<evidence type="ECO:0000313" key="3">
    <source>
        <dbReference type="EMBL" id="KMO24760.1"/>
    </source>
</evidence>
<dbReference type="InterPro" id="IPR036237">
    <property type="entry name" value="Xyl_isomerase-like_sf"/>
</dbReference>
<evidence type="ECO:0000313" key="4">
    <source>
        <dbReference type="Proteomes" id="UP000036471"/>
    </source>
</evidence>
<evidence type="ECO:0000259" key="2">
    <source>
        <dbReference type="Pfam" id="PF01261"/>
    </source>
</evidence>
<dbReference type="EMBL" id="JTHG01000074">
    <property type="protein sequence ID" value="KMO24760.1"/>
    <property type="molecule type" value="Genomic_DNA"/>
</dbReference>
<organism evidence="3 4">
    <name type="scientific">Methylobacterium indicum</name>
    <dbReference type="NCBI Taxonomy" id="1775910"/>
    <lineage>
        <taxon>Bacteria</taxon>
        <taxon>Pseudomonadati</taxon>
        <taxon>Pseudomonadota</taxon>
        <taxon>Alphaproteobacteria</taxon>
        <taxon>Hyphomicrobiales</taxon>
        <taxon>Methylobacteriaceae</taxon>
        <taxon>Methylobacterium</taxon>
    </lineage>
</organism>
<dbReference type="InterPro" id="IPR050417">
    <property type="entry name" value="Sugar_Epim/Isomerase"/>
</dbReference>
<comment type="caution">
    <text evidence="3">The sequence shown here is derived from an EMBL/GenBank/DDBJ whole genome shotgun (WGS) entry which is preliminary data.</text>
</comment>
<feature type="domain" description="Xylose isomerase-like TIM barrel" evidence="2">
    <location>
        <begin position="8"/>
        <end position="253"/>
    </location>
</feature>
<accession>A0ABR5HE52</accession>
<dbReference type="Pfam" id="PF01261">
    <property type="entry name" value="AP_endonuc_2"/>
    <property type="match status" value="1"/>
</dbReference>
<gene>
    <name evidence="3" type="ORF">QR79_10725</name>
</gene>
<evidence type="ECO:0000256" key="1">
    <source>
        <dbReference type="ARBA" id="ARBA00023235"/>
    </source>
</evidence>
<name>A0ABR5HE52_9HYPH</name>
<keyword evidence="4" id="KW-1185">Reference proteome</keyword>
<keyword evidence="1" id="KW-0413">Isomerase</keyword>
<dbReference type="SUPFAM" id="SSF51658">
    <property type="entry name" value="Xylose isomerase-like"/>
    <property type="match status" value="1"/>
</dbReference>
<sequence>MRERIYALLRREGVAGIEMAPTKIAPWEALDTDTIAAEKRLIASYGLVVSSYQAIFFGMPDLQLLGDKASFEKMRAHTLRVARIAEQLSGGGVGVFGAPRNRRRGPLDERDAFDLGAERFGLLAETIAPHGFVLGLEPAPTEYGGDYLQTTADCAKMVRTVSHPSLRLHIDTGCLELAGDEISKVVGANTDLIAHVHLSKPNLVPISDAEERFSELFRVLASSDYQSWIAIEMRETDRPEQAVREALAVLTQCRA</sequence>
<dbReference type="Proteomes" id="UP000036471">
    <property type="component" value="Unassembled WGS sequence"/>
</dbReference>
<dbReference type="PANTHER" id="PTHR43489:SF6">
    <property type="entry name" value="HYDROXYPYRUVATE ISOMERASE-RELATED"/>
    <property type="match status" value="1"/>
</dbReference>
<protein>
    <recommendedName>
        <fullName evidence="2">Xylose isomerase-like TIM barrel domain-containing protein</fullName>
    </recommendedName>
</protein>
<dbReference type="PANTHER" id="PTHR43489">
    <property type="entry name" value="ISOMERASE"/>
    <property type="match status" value="1"/>
</dbReference>
<dbReference type="InterPro" id="IPR013022">
    <property type="entry name" value="Xyl_isomerase-like_TIM-brl"/>
</dbReference>
<proteinExistence type="predicted"/>
<reference evidence="3 4" key="1">
    <citation type="submission" date="2014-11" db="EMBL/GenBank/DDBJ databases">
        <title>Comparative genomics of Methylobacterium species.</title>
        <authorList>
            <person name="Chaudhry V."/>
            <person name="Patil P.B."/>
        </authorList>
    </citation>
    <scope>NUCLEOTIDE SEQUENCE [LARGE SCALE GENOMIC DNA]</scope>
    <source>
        <strain evidence="3 4">SE3.6</strain>
    </source>
</reference>